<dbReference type="PANTHER" id="PTHR36181:SF4">
    <property type="entry name" value="LAGLIDADG ENDONUCLEASE"/>
    <property type="match status" value="1"/>
</dbReference>
<dbReference type="AlphaFoldDB" id="A0A1F6MCP6"/>
<evidence type="ECO:0000259" key="1">
    <source>
        <dbReference type="Pfam" id="PF00961"/>
    </source>
</evidence>
<dbReference type="InterPro" id="IPR051289">
    <property type="entry name" value="LAGLIDADG_Endonuclease"/>
</dbReference>
<name>A0A1F6MCP6_9BACT</name>
<dbReference type="InterPro" id="IPR027434">
    <property type="entry name" value="Homing_endonucl"/>
</dbReference>
<organism evidence="2 3">
    <name type="scientific">Candidatus Magasanikbacteria bacterium RIFCSPHIGHO2_02_FULL_45_10</name>
    <dbReference type="NCBI Taxonomy" id="1798679"/>
    <lineage>
        <taxon>Bacteria</taxon>
        <taxon>Candidatus Magasanikiibacteriota</taxon>
    </lineage>
</organism>
<evidence type="ECO:0000313" key="3">
    <source>
        <dbReference type="Proteomes" id="UP000176413"/>
    </source>
</evidence>
<gene>
    <name evidence="2" type="ORF">A3D53_01175</name>
</gene>
<sequence>MKHSSIIMNDVTSPLSEDFIAGLVAGEGSFMWIKQNGTEIPVFQLKMHANERPLFEMIKSKIGLKEKIHEYNHQGRNYVLLLVRKRLVIEQIIIPFFDNRLFGLKKEQFVVWKTHFFELKPYFRYKK</sequence>
<dbReference type="GO" id="GO:0004519">
    <property type="term" value="F:endonuclease activity"/>
    <property type="evidence" value="ECO:0007669"/>
    <property type="project" value="InterPro"/>
</dbReference>
<dbReference type="InterPro" id="IPR004860">
    <property type="entry name" value="LAGLIDADG_dom"/>
</dbReference>
<evidence type="ECO:0000313" key="2">
    <source>
        <dbReference type="EMBL" id="OGH69273.1"/>
    </source>
</evidence>
<dbReference type="EMBL" id="MFQA01000008">
    <property type="protein sequence ID" value="OGH69273.1"/>
    <property type="molecule type" value="Genomic_DNA"/>
</dbReference>
<dbReference type="PANTHER" id="PTHR36181">
    <property type="entry name" value="INTRON-ENCODED ENDONUCLEASE AI3-RELATED"/>
    <property type="match status" value="1"/>
</dbReference>
<dbReference type="Pfam" id="PF00961">
    <property type="entry name" value="LAGLIDADG_1"/>
    <property type="match status" value="1"/>
</dbReference>
<feature type="domain" description="Homing endonuclease LAGLIDADG" evidence="1">
    <location>
        <begin position="20"/>
        <end position="114"/>
    </location>
</feature>
<reference evidence="2 3" key="1">
    <citation type="journal article" date="2016" name="Nat. Commun.">
        <title>Thousands of microbial genomes shed light on interconnected biogeochemical processes in an aquifer system.</title>
        <authorList>
            <person name="Anantharaman K."/>
            <person name="Brown C.T."/>
            <person name="Hug L.A."/>
            <person name="Sharon I."/>
            <person name="Castelle C.J."/>
            <person name="Probst A.J."/>
            <person name="Thomas B.C."/>
            <person name="Singh A."/>
            <person name="Wilkins M.J."/>
            <person name="Karaoz U."/>
            <person name="Brodie E.L."/>
            <person name="Williams K.H."/>
            <person name="Hubbard S.S."/>
            <person name="Banfield J.F."/>
        </authorList>
    </citation>
    <scope>NUCLEOTIDE SEQUENCE [LARGE SCALE GENOMIC DNA]</scope>
</reference>
<comment type="caution">
    <text evidence="2">The sequence shown here is derived from an EMBL/GenBank/DDBJ whole genome shotgun (WGS) entry which is preliminary data.</text>
</comment>
<dbReference type="Gene3D" id="3.10.28.10">
    <property type="entry name" value="Homing endonucleases"/>
    <property type="match status" value="1"/>
</dbReference>
<accession>A0A1F6MCP6</accession>
<dbReference type="SUPFAM" id="SSF55608">
    <property type="entry name" value="Homing endonucleases"/>
    <property type="match status" value="1"/>
</dbReference>
<proteinExistence type="predicted"/>
<protein>
    <recommendedName>
        <fullName evidence="1">Homing endonuclease LAGLIDADG domain-containing protein</fullName>
    </recommendedName>
</protein>
<dbReference type="Proteomes" id="UP000176413">
    <property type="component" value="Unassembled WGS sequence"/>
</dbReference>